<feature type="domain" description="HAMP" evidence="10">
    <location>
        <begin position="202"/>
        <end position="255"/>
    </location>
</feature>
<feature type="transmembrane region" description="Helical" evidence="8">
    <location>
        <begin position="178"/>
        <end position="200"/>
    </location>
</feature>
<evidence type="ECO:0000256" key="7">
    <source>
        <dbReference type="SAM" id="Coils"/>
    </source>
</evidence>
<feature type="coiled-coil region" evidence="7">
    <location>
        <begin position="104"/>
        <end position="177"/>
    </location>
</feature>
<dbReference type="Pfam" id="PF00672">
    <property type="entry name" value="HAMP"/>
    <property type="match status" value="1"/>
</dbReference>
<dbReference type="InterPro" id="IPR004089">
    <property type="entry name" value="MCPsignal_dom"/>
</dbReference>
<dbReference type="Pfam" id="PF00015">
    <property type="entry name" value="MCPsignal"/>
    <property type="match status" value="1"/>
</dbReference>
<evidence type="ECO:0000256" key="1">
    <source>
        <dbReference type="ARBA" id="ARBA00004236"/>
    </source>
</evidence>
<comment type="caution">
    <text evidence="11">The sequence shown here is derived from an EMBL/GenBank/DDBJ whole genome shotgun (WGS) entry which is preliminary data.</text>
</comment>
<keyword evidence="3 8" id="KW-0472">Membrane</keyword>
<dbReference type="InterPro" id="IPR003660">
    <property type="entry name" value="HAMP_dom"/>
</dbReference>
<dbReference type="PANTHER" id="PTHR32089:SF112">
    <property type="entry name" value="LYSOZYME-LIKE PROTEIN-RELATED"/>
    <property type="match status" value="1"/>
</dbReference>
<dbReference type="SMART" id="SM00304">
    <property type="entry name" value="HAMP"/>
    <property type="match status" value="1"/>
</dbReference>
<evidence type="ECO:0000256" key="3">
    <source>
        <dbReference type="ARBA" id="ARBA00023136"/>
    </source>
</evidence>
<dbReference type="SMART" id="SM00283">
    <property type="entry name" value="MA"/>
    <property type="match status" value="1"/>
</dbReference>
<protein>
    <submittedName>
        <fullName evidence="11">Methyl-accepting chemotaxis protein</fullName>
    </submittedName>
</protein>
<comment type="similarity">
    <text evidence="5">Belongs to the methyl-accepting chemotaxis (MCP) protein family.</text>
</comment>
<comment type="subcellular location">
    <subcellularLocation>
        <location evidence="1">Cell membrane</location>
    </subcellularLocation>
</comment>
<dbReference type="Gene3D" id="1.10.8.500">
    <property type="entry name" value="HAMP domain in histidine kinase"/>
    <property type="match status" value="1"/>
</dbReference>
<dbReference type="PROSITE" id="PS50111">
    <property type="entry name" value="CHEMOTAXIS_TRANSDUC_2"/>
    <property type="match status" value="1"/>
</dbReference>
<accession>A0ABS9U811</accession>
<dbReference type="PROSITE" id="PS50885">
    <property type="entry name" value="HAMP"/>
    <property type="match status" value="1"/>
</dbReference>
<gene>
    <name evidence="11" type="ORF">LZ480_01110</name>
</gene>
<reference evidence="11 12" key="1">
    <citation type="submission" date="2022-03" db="EMBL/GenBank/DDBJ databases">
        <authorList>
            <person name="Jo J.-H."/>
            <person name="Im W.-T."/>
        </authorList>
    </citation>
    <scope>NUCLEOTIDE SEQUENCE [LARGE SCALE GENOMIC DNA]</scope>
    <source>
        <strain evidence="11 12">MA9</strain>
    </source>
</reference>
<evidence type="ECO:0000259" key="10">
    <source>
        <dbReference type="PROSITE" id="PS50885"/>
    </source>
</evidence>
<evidence type="ECO:0000259" key="9">
    <source>
        <dbReference type="PROSITE" id="PS50111"/>
    </source>
</evidence>
<dbReference type="Proteomes" id="UP001316087">
    <property type="component" value="Unassembled WGS sequence"/>
</dbReference>
<dbReference type="PANTHER" id="PTHR32089">
    <property type="entry name" value="METHYL-ACCEPTING CHEMOTAXIS PROTEIN MCPB"/>
    <property type="match status" value="1"/>
</dbReference>
<evidence type="ECO:0000256" key="5">
    <source>
        <dbReference type="ARBA" id="ARBA00029447"/>
    </source>
</evidence>
<name>A0ABS9U811_9BACL</name>
<dbReference type="CDD" id="cd06225">
    <property type="entry name" value="HAMP"/>
    <property type="match status" value="1"/>
</dbReference>
<organism evidence="11 12">
    <name type="scientific">Solibacillus palustris</name>
    <dbReference type="NCBI Taxonomy" id="2908203"/>
    <lineage>
        <taxon>Bacteria</taxon>
        <taxon>Bacillati</taxon>
        <taxon>Bacillota</taxon>
        <taxon>Bacilli</taxon>
        <taxon>Bacillales</taxon>
        <taxon>Caryophanaceae</taxon>
        <taxon>Solibacillus</taxon>
    </lineage>
</organism>
<keyword evidence="12" id="KW-1185">Reference proteome</keyword>
<keyword evidence="2" id="KW-1003">Cell membrane</keyword>
<evidence type="ECO:0000256" key="4">
    <source>
        <dbReference type="ARBA" id="ARBA00023224"/>
    </source>
</evidence>
<evidence type="ECO:0000256" key="8">
    <source>
        <dbReference type="SAM" id="Phobius"/>
    </source>
</evidence>
<evidence type="ECO:0000313" key="12">
    <source>
        <dbReference type="Proteomes" id="UP001316087"/>
    </source>
</evidence>
<evidence type="ECO:0000313" key="11">
    <source>
        <dbReference type="EMBL" id="MCH7320471.1"/>
    </source>
</evidence>
<dbReference type="Gene3D" id="1.10.287.950">
    <property type="entry name" value="Methyl-accepting chemotaxis protein"/>
    <property type="match status" value="1"/>
</dbReference>
<evidence type="ECO:0000256" key="6">
    <source>
        <dbReference type="PROSITE-ProRule" id="PRU00284"/>
    </source>
</evidence>
<dbReference type="EMBL" id="JAKZFC010000001">
    <property type="protein sequence ID" value="MCH7320471.1"/>
    <property type="molecule type" value="Genomic_DNA"/>
</dbReference>
<feature type="domain" description="Methyl-accepting transducer" evidence="9">
    <location>
        <begin position="274"/>
        <end position="510"/>
    </location>
</feature>
<dbReference type="RefSeq" id="WP_241367490.1">
    <property type="nucleotide sequence ID" value="NZ_JAKZFC010000001.1"/>
</dbReference>
<dbReference type="SUPFAM" id="SSF58104">
    <property type="entry name" value="Methyl-accepting chemotaxis protein (MCP) signaling domain"/>
    <property type="match status" value="1"/>
</dbReference>
<keyword evidence="8" id="KW-1133">Transmembrane helix</keyword>
<sequence>MKYSISKKLWLSFSISIVLILLVNGIGSVALSTVNSKYEDILDREMQRIIYAKDIEIAQKDLSTKLTEYVVLNKATAKSSIASEIEKQEKAVAGLLELNDDKASEQLLKQLQEKQSLLVEANNTLMELKEKGQSISKAQLTSMSINSEVLNIISELVEVQQQNIENTRAEIERFQRMAFITMLALTVVATALALAVSTYMSRHISKPVNKVTTALEEIAQGNLMIQPLHIKNKDEIGLMGKSFNKMLEDLRNIVSNVRDSSKQVASNADELSASSQESLASSQMVATSAEKQLATSSEQSSYMNASIDSMEELRISVDQISGDNEQMLHATNEVKTLIDRGATSIQNVVTQMEIIHETFANTTTMMHEMEQHSTSIQQITGLITDIADQTNLLALNAAIEAARAGEHGKGFAVVADEVRKLAEQSKNSATEIERMVQQIQQTSSEATRTIVAGGTKVDAGMEKTTESLQVFLKIETGIEDVVHSVESVSTAVEAIQAMTGAVSDSAMRVQLLATQTANTASDTSAATEEQLASTEEISANAQALSELAEQLQLEVNHFKL</sequence>
<keyword evidence="4 6" id="KW-0807">Transducer</keyword>
<keyword evidence="7" id="KW-0175">Coiled coil</keyword>
<proteinExistence type="inferred from homology"/>
<keyword evidence="8" id="KW-0812">Transmembrane</keyword>
<feature type="transmembrane region" description="Helical" evidence="8">
    <location>
        <begin position="12"/>
        <end position="34"/>
    </location>
</feature>
<evidence type="ECO:0000256" key="2">
    <source>
        <dbReference type="ARBA" id="ARBA00022475"/>
    </source>
</evidence>